<evidence type="ECO:0000313" key="1">
    <source>
        <dbReference type="EMBL" id="PMD42146.1"/>
    </source>
</evidence>
<sequence length="293" mass="32791">MPPKRKQLVITGEPIPIDNIKLGSLIPTFQNPTQEAVAPLVPTAEDFHTAPQTNYRSLVKHYGKTALSPHLAVFGIDVSKDNDVEVVIEATRGVKYELKDPQQWFKQLCTDVKVQEWIQRRARMRKDIFLITGYRTFNDARTTAKAKHGREVGGKVDVPVDAIVAAAAVVVPISLGMDVGGEVKVEKSTTVEEEYTSPGEQIYSVQYRRVNVSWFKSSSKDPVSLDDIDKAFWKDVITTMGEEKEVDMVKAELATALLLGVETEKSFDEGCEDEYLIVQVDESEKEESEKDDI</sequence>
<gene>
    <name evidence="1" type="ORF">L207DRAFT_306498</name>
</gene>
<name>A0A2J6RUG3_HYAVF</name>
<dbReference type="Proteomes" id="UP000235786">
    <property type="component" value="Unassembled WGS sequence"/>
</dbReference>
<proteinExistence type="predicted"/>
<evidence type="ECO:0000313" key="2">
    <source>
        <dbReference type="Proteomes" id="UP000235786"/>
    </source>
</evidence>
<dbReference type="AlphaFoldDB" id="A0A2J6RUG3"/>
<reference evidence="1 2" key="1">
    <citation type="submission" date="2016-04" db="EMBL/GenBank/DDBJ databases">
        <title>A degradative enzymes factory behind the ericoid mycorrhizal symbiosis.</title>
        <authorList>
            <consortium name="DOE Joint Genome Institute"/>
            <person name="Martino E."/>
            <person name="Morin E."/>
            <person name="Grelet G."/>
            <person name="Kuo A."/>
            <person name="Kohler A."/>
            <person name="Daghino S."/>
            <person name="Barry K."/>
            <person name="Choi C."/>
            <person name="Cichocki N."/>
            <person name="Clum A."/>
            <person name="Copeland A."/>
            <person name="Hainaut M."/>
            <person name="Haridas S."/>
            <person name="Labutti K."/>
            <person name="Lindquist E."/>
            <person name="Lipzen A."/>
            <person name="Khouja H.-R."/>
            <person name="Murat C."/>
            <person name="Ohm R."/>
            <person name="Olson A."/>
            <person name="Spatafora J."/>
            <person name="Veneault-Fourrey C."/>
            <person name="Henrissat B."/>
            <person name="Grigoriev I."/>
            <person name="Martin F."/>
            <person name="Perotto S."/>
        </authorList>
    </citation>
    <scope>NUCLEOTIDE SEQUENCE [LARGE SCALE GENOMIC DNA]</scope>
    <source>
        <strain evidence="1 2">F</strain>
    </source>
</reference>
<keyword evidence="2" id="KW-1185">Reference proteome</keyword>
<protein>
    <submittedName>
        <fullName evidence="1">Uncharacterized protein</fullName>
    </submittedName>
</protein>
<organism evidence="1 2">
    <name type="scientific">Hyaloscypha variabilis (strain UAMH 11265 / GT02V1 / F)</name>
    <name type="common">Meliniomyces variabilis</name>
    <dbReference type="NCBI Taxonomy" id="1149755"/>
    <lineage>
        <taxon>Eukaryota</taxon>
        <taxon>Fungi</taxon>
        <taxon>Dikarya</taxon>
        <taxon>Ascomycota</taxon>
        <taxon>Pezizomycotina</taxon>
        <taxon>Leotiomycetes</taxon>
        <taxon>Helotiales</taxon>
        <taxon>Hyaloscyphaceae</taxon>
        <taxon>Hyaloscypha</taxon>
        <taxon>Hyaloscypha variabilis</taxon>
    </lineage>
</organism>
<dbReference type="EMBL" id="KZ613943">
    <property type="protein sequence ID" value="PMD42146.1"/>
    <property type="molecule type" value="Genomic_DNA"/>
</dbReference>
<accession>A0A2J6RUG3</accession>
<dbReference type="OrthoDB" id="5410365at2759"/>